<keyword evidence="2" id="KW-1185">Reference proteome</keyword>
<proteinExistence type="predicted"/>
<sequence>MSGRGDDEGGPGRVSRATLVPFPSCVQRGRCTVRGMSRHVTIRLDEEFHDRLKARAAALGTTVTALITEVTERELDEDRKNFLSGIEEFADHWGYFQERFGN</sequence>
<evidence type="ECO:0000313" key="2">
    <source>
        <dbReference type="Proteomes" id="UP001501867"/>
    </source>
</evidence>
<comment type="caution">
    <text evidence="1">The sequence shown here is derived from an EMBL/GenBank/DDBJ whole genome shotgun (WGS) entry which is preliminary data.</text>
</comment>
<evidence type="ECO:0008006" key="3">
    <source>
        <dbReference type="Google" id="ProtNLM"/>
    </source>
</evidence>
<organism evidence="1 2">
    <name type="scientific">Streptomyces polychromogenes</name>
    <dbReference type="NCBI Taxonomy" id="67342"/>
    <lineage>
        <taxon>Bacteria</taxon>
        <taxon>Bacillati</taxon>
        <taxon>Actinomycetota</taxon>
        <taxon>Actinomycetes</taxon>
        <taxon>Kitasatosporales</taxon>
        <taxon>Streptomycetaceae</taxon>
        <taxon>Streptomyces</taxon>
    </lineage>
</organism>
<accession>A0ABP3F9E2</accession>
<reference evidence="2" key="1">
    <citation type="journal article" date="2019" name="Int. J. Syst. Evol. Microbiol.">
        <title>The Global Catalogue of Microorganisms (GCM) 10K type strain sequencing project: providing services to taxonomists for standard genome sequencing and annotation.</title>
        <authorList>
            <consortium name="The Broad Institute Genomics Platform"/>
            <consortium name="The Broad Institute Genome Sequencing Center for Infectious Disease"/>
            <person name="Wu L."/>
            <person name="Ma J."/>
        </authorList>
    </citation>
    <scope>NUCLEOTIDE SEQUENCE [LARGE SCALE GENOMIC DNA]</scope>
    <source>
        <strain evidence="2">JCM 4505</strain>
    </source>
</reference>
<dbReference type="Pfam" id="PF09274">
    <property type="entry name" value="ParG"/>
    <property type="match status" value="1"/>
</dbReference>
<dbReference type="SUPFAM" id="SSF47598">
    <property type="entry name" value="Ribbon-helix-helix"/>
    <property type="match status" value="1"/>
</dbReference>
<name>A0ABP3F9E2_9ACTN</name>
<evidence type="ECO:0000313" key="1">
    <source>
        <dbReference type="EMBL" id="GAA0303877.1"/>
    </source>
</evidence>
<dbReference type="EMBL" id="BAAABV010000023">
    <property type="protein sequence ID" value="GAA0303877.1"/>
    <property type="molecule type" value="Genomic_DNA"/>
</dbReference>
<dbReference type="InterPro" id="IPR010985">
    <property type="entry name" value="Ribbon_hlx_hlx"/>
</dbReference>
<dbReference type="Proteomes" id="UP001501867">
    <property type="component" value="Unassembled WGS sequence"/>
</dbReference>
<dbReference type="InterPro" id="IPR015354">
    <property type="entry name" value="DNA_partition_ParG"/>
</dbReference>
<protein>
    <recommendedName>
        <fullName evidence="3">Ribbon-helix-helix domain-containing protein</fullName>
    </recommendedName>
</protein>
<gene>
    <name evidence="1" type="ORF">GCM10010302_48090</name>
</gene>